<evidence type="ECO:0000313" key="4">
    <source>
        <dbReference type="EMBL" id="MFD2207398.1"/>
    </source>
</evidence>
<evidence type="ECO:0000256" key="1">
    <source>
        <dbReference type="ARBA" id="ARBA00007613"/>
    </source>
</evidence>
<organism evidence="4 5">
    <name type="scientific">Kiloniella antarctica</name>
    <dbReference type="NCBI Taxonomy" id="1550907"/>
    <lineage>
        <taxon>Bacteria</taxon>
        <taxon>Pseudomonadati</taxon>
        <taxon>Pseudomonadota</taxon>
        <taxon>Alphaproteobacteria</taxon>
        <taxon>Rhodospirillales</taxon>
        <taxon>Kiloniellaceae</taxon>
        <taxon>Kiloniella</taxon>
    </lineage>
</organism>
<name>A0ABW5BML0_9PROT</name>
<dbReference type="RefSeq" id="WP_380253976.1">
    <property type="nucleotide sequence ID" value="NZ_JBHUII010000011.1"/>
</dbReference>
<protein>
    <submittedName>
        <fullName evidence="4">Efflux transporter outer membrane subunit</fullName>
    </submittedName>
</protein>
<keyword evidence="2" id="KW-0449">Lipoprotein</keyword>
<gene>
    <name evidence="4" type="ORF">ACFSKO_17365</name>
</gene>
<keyword evidence="2" id="KW-0564">Palmitate</keyword>
<dbReference type="InterPro" id="IPR010131">
    <property type="entry name" value="MdtP/NodT-like"/>
</dbReference>
<dbReference type="InterPro" id="IPR003423">
    <property type="entry name" value="OMP_efflux"/>
</dbReference>
<evidence type="ECO:0000256" key="3">
    <source>
        <dbReference type="SAM" id="MobiDB-lite"/>
    </source>
</evidence>
<feature type="region of interest" description="Disordered" evidence="3">
    <location>
        <begin position="391"/>
        <end position="425"/>
    </location>
</feature>
<sequence>MAARAIHEQYKANLIKQTAAFFPSFDFLSNASRTKSSTNDFDGKRIKNYDNNFRLEAKVSWEVDVWGRLRSTSSAAQSDLNQGAFDLKNAKLSIATRVAQQWIELIALTQQEVIARNQKNNLAQIVERTTNRYNAGLSDILDLRLVETDLATAQATLFSRVDQRSKAARQLEILLGRYPSAEIKTRKFLPEINNNFNAGIPSNLLKNRPDLLSAEEKIIASNFRVKEAESNRLPSLSLSHSTTYQNGKLKDLFDPVSLITSIAGSIIQPIFDGGRRTAIVEHKKAVTDQQTANYIALVFKAYQEVEDTLTSDVHLADQETQLQKATLNAAESERLSQEKYFNGLISILDLLQAQQRFFVAKSRLVNIQKQRLQTRAILFLALGGQSIPTVPAEKKTTSLSEPKDKDQKTNGTKLEEPTVEQSVEK</sequence>
<dbReference type="Gene3D" id="2.20.200.10">
    <property type="entry name" value="Outer membrane efflux proteins (OEP)"/>
    <property type="match status" value="1"/>
</dbReference>
<dbReference type="Proteomes" id="UP001597294">
    <property type="component" value="Unassembled WGS sequence"/>
</dbReference>
<comment type="subcellular location">
    <subcellularLocation>
        <location evidence="2">Cell membrane</location>
        <topology evidence="2">Lipid-anchor</topology>
    </subcellularLocation>
</comment>
<dbReference type="PANTHER" id="PTHR30203">
    <property type="entry name" value="OUTER MEMBRANE CATION EFFLUX PROTEIN"/>
    <property type="match status" value="1"/>
</dbReference>
<feature type="compositionally biased region" description="Basic and acidic residues" evidence="3">
    <location>
        <begin position="392"/>
        <end position="425"/>
    </location>
</feature>
<keyword evidence="2" id="KW-0812">Transmembrane</keyword>
<dbReference type="Gene3D" id="1.20.1600.10">
    <property type="entry name" value="Outer membrane efflux proteins (OEP)"/>
    <property type="match status" value="1"/>
</dbReference>
<dbReference type="SUPFAM" id="SSF56954">
    <property type="entry name" value="Outer membrane efflux proteins (OEP)"/>
    <property type="match status" value="1"/>
</dbReference>
<comment type="caution">
    <text evidence="4">The sequence shown here is derived from an EMBL/GenBank/DDBJ whole genome shotgun (WGS) entry which is preliminary data.</text>
</comment>
<evidence type="ECO:0000313" key="5">
    <source>
        <dbReference type="Proteomes" id="UP001597294"/>
    </source>
</evidence>
<keyword evidence="2" id="KW-0472">Membrane</keyword>
<keyword evidence="5" id="KW-1185">Reference proteome</keyword>
<reference evidence="5" key="1">
    <citation type="journal article" date="2019" name="Int. J. Syst. Evol. Microbiol.">
        <title>The Global Catalogue of Microorganisms (GCM) 10K type strain sequencing project: providing services to taxonomists for standard genome sequencing and annotation.</title>
        <authorList>
            <consortium name="The Broad Institute Genomics Platform"/>
            <consortium name="The Broad Institute Genome Sequencing Center for Infectious Disease"/>
            <person name="Wu L."/>
            <person name="Ma J."/>
        </authorList>
    </citation>
    <scope>NUCLEOTIDE SEQUENCE [LARGE SCALE GENOMIC DNA]</scope>
    <source>
        <strain evidence="5">CGMCC 4.7192</strain>
    </source>
</reference>
<dbReference type="PANTHER" id="PTHR30203:SF30">
    <property type="entry name" value="OUTER MEMBRANE PROTEIN-RELATED"/>
    <property type="match status" value="1"/>
</dbReference>
<accession>A0ABW5BML0</accession>
<proteinExistence type="inferred from homology"/>
<comment type="similarity">
    <text evidence="1 2">Belongs to the outer membrane factor (OMF) (TC 1.B.17) family.</text>
</comment>
<dbReference type="EMBL" id="JBHUII010000011">
    <property type="protein sequence ID" value="MFD2207398.1"/>
    <property type="molecule type" value="Genomic_DNA"/>
</dbReference>
<evidence type="ECO:0000256" key="2">
    <source>
        <dbReference type="RuleBase" id="RU362097"/>
    </source>
</evidence>
<keyword evidence="2" id="KW-1134">Transmembrane beta strand</keyword>
<dbReference type="Pfam" id="PF02321">
    <property type="entry name" value="OEP"/>
    <property type="match status" value="2"/>
</dbReference>
<dbReference type="NCBIfam" id="TIGR01845">
    <property type="entry name" value="outer_NodT"/>
    <property type="match status" value="1"/>
</dbReference>